<feature type="region of interest" description="Disordered" evidence="1">
    <location>
        <begin position="32"/>
        <end position="76"/>
    </location>
</feature>
<name>A0A1G9GQD1_9ACTN</name>
<evidence type="ECO:0000256" key="1">
    <source>
        <dbReference type="SAM" id="MobiDB-lite"/>
    </source>
</evidence>
<evidence type="ECO:0000313" key="3">
    <source>
        <dbReference type="Proteomes" id="UP000199155"/>
    </source>
</evidence>
<dbReference type="EMBL" id="FNFF01000016">
    <property type="protein sequence ID" value="SDL02864.1"/>
    <property type="molecule type" value="Genomic_DNA"/>
</dbReference>
<gene>
    <name evidence="2" type="ORF">SAMN05421806_116145</name>
</gene>
<accession>A0A1G9GQD1</accession>
<reference evidence="2 3" key="1">
    <citation type="submission" date="2016-10" db="EMBL/GenBank/DDBJ databases">
        <authorList>
            <person name="de Groot N.N."/>
        </authorList>
    </citation>
    <scope>NUCLEOTIDE SEQUENCE [LARGE SCALE GENOMIC DNA]</scope>
    <source>
        <strain evidence="2 3">CGMCC 4.5727</strain>
    </source>
</reference>
<keyword evidence="3" id="KW-1185">Reference proteome</keyword>
<sequence>MRRAERQLAVPAWKLWTTGIALALALAVGAMGAGQSSPQPSLTTESPSGTARSCTAQDAATHSTPHATPPSSCVSG</sequence>
<feature type="compositionally biased region" description="Polar residues" evidence="1">
    <location>
        <begin position="35"/>
        <end position="76"/>
    </location>
</feature>
<dbReference type="Proteomes" id="UP000199155">
    <property type="component" value="Unassembled WGS sequence"/>
</dbReference>
<evidence type="ECO:0000313" key="2">
    <source>
        <dbReference type="EMBL" id="SDL02864.1"/>
    </source>
</evidence>
<dbReference type="AlphaFoldDB" id="A0A1G9GQD1"/>
<organism evidence="2 3">
    <name type="scientific">Streptomyces indicus</name>
    <dbReference type="NCBI Taxonomy" id="417292"/>
    <lineage>
        <taxon>Bacteria</taxon>
        <taxon>Bacillati</taxon>
        <taxon>Actinomycetota</taxon>
        <taxon>Actinomycetes</taxon>
        <taxon>Kitasatosporales</taxon>
        <taxon>Streptomycetaceae</taxon>
        <taxon>Streptomyces</taxon>
    </lineage>
</organism>
<protein>
    <submittedName>
        <fullName evidence="2">Uncharacterized protein</fullName>
    </submittedName>
</protein>
<proteinExistence type="predicted"/>